<dbReference type="GO" id="GO:0006534">
    <property type="term" value="P:cysteine metabolic process"/>
    <property type="evidence" value="ECO:0007669"/>
    <property type="project" value="InterPro"/>
</dbReference>
<evidence type="ECO:0000256" key="8">
    <source>
        <dbReference type="ARBA" id="ARBA00022679"/>
    </source>
</evidence>
<comment type="function">
    <text evidence="2">Catalyzes the removal of elemental sulfur and selenium atoms from L-cysteine, L-cystine, L-selenocysteine, and L-selenocystine to produce L-alanine.</text>
</comment>
<dbReference type="PIRSF" id="PIRSF005572">
    <property type="entry name" value="NifS"/>
    <property type="match status" value="1"/>
</dbReference>
<dbReference type="InterPro" id="IPR015422">
    <property type="entry name" value="PyrdxlP-dep_Trfase_small"/>
</dbReference>
<dbReference type="EMBL" id="CP003789">
    <property type="protein sequence ID" value="AGA64863.1"/>
    <property type="molecule type" value="Genomic_DNA"/>
</dbReference>
<dbReference type="HOGENOM" id="CLU_003433_2_5_5"/>
<evidence type="ECO:0000256" key="4">
    <source>
        <dbReference type="ARBA" id="ARBA00010447"/>
    </source>
</evidence>
<evidence type="ECO:0000256" key="7">
    <source>
        <dbReference type="ARBA" id="ARBA00021850"/>
    </source>
</evidence>
<dbReference type="InterPro" id="IPR010970">
    <property type="entry name" value="Cys_dSase_SufS"/>
</dbReference>
<evidence type="ECO:0000256" key="2">
    <source>
        <dbReference type="ARBA" id="ARBA00002824"/>
    </source>
</evidence>
<dbReference type="AlphaFoldDB" id="L0EW16"/>
<evidence type="ECO:0000256" key="3">
    <source>
        <dbReference type="ARBA" id="ARBA00003120"/>
    </source>
</evidence>
<evidence type="ECO:0000256" key="5">
    <source>
        <dbReference type="ARBA" id="ARBA00012239"/>
    </source>
</evidence>
<reference evidence="12 13" key="1">
    <citation type="journal article" date="2012" name="Stand. Genomic Sci.">
        <title>Complete genome sequence of Liberibacter crescens BT-1.</title>
        <authorList>
            <person name="Leonard M.T."/>
            <person name="Fagen J.R."/>
            <person name="Davis-Richardson A.G."/>
            <person name="Davis M.J."/>
            <person name="Triplett E.W."/>
        </authorList>
    </citation>
    <scope>NUCLEOTIDE SEQUENCE [LARGE SCALE GENOMIC DNA]</scope>
    <source>
        <strain evidence="12 13">BT-1</strain>
    </source>
</reference>
<dbReference type="InterPro" id="IPR016454">
    <property type="entry name" value="Cysteine_dSase"/>
</dbReference>
<name>L0EW16_LIBCB</name>
<dbReference type="EC" id="2.8.1.7" evidence="5"/>
<dbReference type="GO" id="GO:0031071">
    <property type="term" value="F:cysteine desulfurase activity"/>
    <property type="evidence" value="ECO:0007669"/>
    <property type="project" value="UniProtKB-EC"/>
</dbReference>
<dbReference type="InterPro" id="IPR015424">
    <property type="entry name" value="PyrdxlP-dep_Trfase"/>
</dbReference>
<gene>
    <name evidence="12" type="ordered locus">B488_08710</name>
</gene>
<dbReference type="CDD" id="cd06453">
    <property type="entry name" value="SufS_like"/>
    <property type="match status" value="1"/>
</dbReference>
<sequence>MTYDIQAIRQDFPILAQKIYGKPLIYLDNAASAQKPQVMIDTIVKVYCQEYSNVHRGIHFLSNAATEAYEAARGKVCRFMNTSSPEEIVFTKSSTEAINTVAYSWGMENIREGDEIVLSIMEHHSNIVPWHFLRERCGAKLIWIPVDSNGVLDIEEFTKSLTERTKLVAITHVSNVLGTKVPIKDICRIAHEHGVPVLVDGSQGAVHVPLDVRDLDCDWYTMTGHKLYGPSGIGVLYGKEDRLQEMRPFMGGGEMIIEVDQDSISYNLPPYRFEAGTPPIVQAIALGASLDYIESIGRDSIFDYEEKLAAYVKERLMSMSACHLVGNASERAGIFSFQLGKIHSYDLAMLLDKRGIAVRSGSHCAQPLLKFLGINSLCRVSFSMYNTHEEVDKLIESLEYALHVFN</sequence>
<dbReference type="PANTHER" id="PTHR43586">
    <property type="entry name" value="CYSTEINE DESULFURASE"/>
    <property type="match status" value="1"/>
</dbReference>
<dbReference type="NCBIfam" id="TIGR01979">
    <property type="entry name" value="sufS"/>
    <property type="match status" value="1"/>
</dbReference>
<dbReference type="Pfam" id="PF00266">
    <property type="entry name" value="Aminotran_5"/>
    <property type="match status" value="1"/>
</dbReference>
<evidence type="ECO:0000313" key="13">
    <source>
        <dbReference type="Proteomes" id="UP000010799"/>
    </source>
</evidence>
<dbReference type="RefSeq" id="WP_015273289.1">
    <property type="nucleotide sequence ID" value="NC_019907.1"/>
</dbReference>
<dbReference type="PANTHER" id="PTHR43586:SF8">
    <property type="entry name" value="CYSTEINE DESULFURASE 1, CHLOROPLASTIC"/>
    <property type="match status" value="1"/>
</dbReference>
<comment type="similarity">
    <text evidence="4">Belongs to the class-V pyridoxal-phosphate-dependent aminotransferase family. Csd subfamily.</text>
</comment>
<organism evidence="12 13">
    <name type="scientific">Liberibacter crescens (strain BT-1)</name>
    <dbReference type="NCBI Taxonomy" id="1215343"/>
    <lineage>
        <taxon>Bacteria</taxon>
        <taxon>Pseudomonadati</taxon>
        <taxon>Pseudomonadota</taxon>
        <taxon>Alphaproteobacteria</taxon>
        <taxon>Hyphomicrobiales</taxon>
        <taxon>Rhizobiaceae</taxon>
        <taxon>Liberibacter</taxon>
    </lineage>
</organism>
<accession>L0EW16</accession>
<evidence type="ECO:0000256" key="6">
    <source>
        <dbReference type="ARBA" id="ARBA00013558"/>
    </source>
</evidence>
<dbReference type="Proteomes" id="UP000010799">
    <property type="component" value="Chromosome"/>
</dbReference>
<dbReference type="KEGG" id="lcc:B488_08710"/>
<keyword evidence="9" id="KW-0663">Pyridoxal phosphate</keyword>
<keyword evidence="8 12" id="KW-0808">Transferase</keyword>
<proteinExistence type="inferred from homology"/>
<dbReference type="GO" id="GO:0030170">
    <property type="term" value="F:pyridoxal phosphate binding"/>
    <property type="evidence" value="ECO:0007669"/>
    <property type="project" value="InterPro"/>
</dbReference>
<dbReference type="InterPro" id="IPR000192">
    <property type="entry name" value="Aminotrans_V_dom"/>
</dbReference>
<evidence type="ECO:0000256" key="9">
    <source>
        <dbReference type="ARBA" id="ARBA00022898"/>
    </source>
</evidence>
<dbReference type="eggNOG" id="COG0520">
    <property type="taxonomic scope" value="Bacteria"/>
</dbReference>
<dbReference type="PATRIC" id="fig|1215343.11.peg.897"/>
<dbReference type="STRING" id="1215343.B488_08710"/>
<protein>
    <recommendedName>
        <fullName evidence="6">Cysteine desulfurase</fullName>
        <ecNumber evidence="5">2.8.1.7</ecNumber>
    </recommendedName>
    <alternativeName>
        <fullName evidence="7">Probable cysteine desulfurase</fullName>
    </alternativeName>
</protein>
<dbReference type="InterPro" id="IPR015421">
    <property type="entry name" value="PyrdxlP-dep_Trfase_major"/>
</dbReference>
<dbReference type="Gene3D" id="3.40.640.10">
    <property type="entry name" value="Type I PLP-dependent aspartate aminotransferase-like (Major domain)"/>
    <property type="match status" value="1"/>
</dbReference>
<comment type="cofactor">
    <cofactor evidence="1">
        <name>pyridoxal 5'-phosphate</name>
        <dbReference type="ChEBI" id="CHEBI:597326"/>
    </cofactor>
</comment>
<keyword evidence="13" id="KW-1185">Reference proteome</keyword>
<evidence type="ECO:0000256" key="1">
    <source>
        <dbReference type="ARBA" id="ARBA00001933"/>
    </source>
</evidence>
<dbReference type="SUPFAM" id="SSF53383">
    <property type="entry name" value="PLP-dependent transferases"/>
    <property type="match status" value="1"/>
</dbReference>
<evidence type="ECO:0000313" key="12">
    <source>
        <dbReference type="EMBL" id="AGA64863.1"/>
    </source>
</evidence>
<evidence type="ECO:0000256" key="10">
    <source>
        <dbReference type="ARBA" id="ARBA00050776"/>
    </source>
</evidence>
<dbReference type="Gene3D" id="3.90.1150.10">
    <property type="entry name" value="Aspartate Aminotransferase, domain 1"/>
    <property type="match status" value="1"/>
</dbReference>
<comment type="function">
    <text evidence="3">Catalyzes the removal of elemental sulfur atoms from cysteine to produce alanine. Seems to participate in the biosynthesis of the nitrogenase metalloclusters by providing the inorganic sulfur required for the Fe-S core formation.</text>
</comment>
<comment type="catalytic activity">
    <reaction evidence="10">
        <text>(sulfur carrier)-H + L-cysteine = (sulfur carrier)-SH + L-alanine</text>
        <dbReference type="Rhea" id="RHEA:43892"/>
        <dbReference type="Rhea" id="RHEA-COMP:14737"/>
        <dbReference type="Rhea" id="RHEA-COMP:14739"/>
        <dbReference type="ChEBI" id="CHEBI:29917"/>
        <dbReference type="ChEBI" id="CHEBI:35235"/>
        <dbReference type="ChEBI" id="CHEBI:57972"/>
        <dbReference type="ChEBI" id="CHEBI:64428"/>
        <dbReference type="EC" id="2.8.1.7"/>
    </reaction>
</comment>
<evidence type="ECO:0000259" key="11">
    <source>
        <dbReference type="Pfam" id="PF00266"/>
    </source>
</evidence>
<feature type="domain" description="Aminotransferase class V" evidence="11">
    <location>
        <begin position="25"/>
        <end position="394"/>
    </location>
</feature>